<protein>
    <submittedName>
        <fullName evidence="2">Uncharacterized protein</fullName>
    </submittedName>
</protein>
<accession>A0A194PN86</accession>
<keyword evidence="3" id="KW-1185">Reference proteome</keyword>
<dbReference type="Proteomes" id="UP000053268">
    <property type="component" value="Unassembled WGS sequence"/>
</dbReference>
<evidence type="ECO:0000256" key="1">
    <source>
        <dbReference type="SAM" id="MobiDB-lite"/>
    </source>
</evidence>
<gene>
    <name evidence="2" type="ORF">RR46_11900</name>
</gene>
<sequence>MRIVRVKFKHLVSGWDWRSMSSVAAHPLCNVRAVIINSSTRNGMIRTIKHLPVQYTFAQDATMQAIACAHADAVAGEDSAAGRLQPPPVREPATTARHASMPRAATPSALTLNRLLIKQTELLSRRDNDTISVRDNLPE</sequence>
<dbReference type="EMBL" id="KQ459597">
    <property type="protein sequence ID" value="KPI94896.1"/>
    <property type="molecule type" value="Genomic_DNA"/>
</dbReference>
<name>A0A194PN86_PAPXU</name>
<evidence type="ECO:0000313" key="2">
    <source>
        <dbReference type="EMBL" id="KPI94896.1"/>
    </source>
</evidence>
<feature type="region of interest" description="Disordered" evidence="1">
    <location>
        <begin position="77"/>
        <end position="107"/>
    </location>
</feature>
<organism evidence="2 3">
    <name type="scientific">Papilio xuthus</name>
    <name type="common">Asian swallowtail butterfly</name>
    <dbReference type="NCBI Taxonomy" id="66420"/>
    <lineage>
        <taxon>Eukaryota</taxon>
        <taxon>Metazoa</taxon>
        <taxon>Ecdysozoa</taxon>
        <taxon>Arthropoda</taxon>
        <taxon>Hexapoda</taxon>
        <taxon>Insecta</taxon>
        <taxon>Pterygota</taxon>
        <taxon>Neoptera</taxon>
        <taxon>Endopterygota</taxon>
        <taxon>Lepidoptera</taxon>
        <taxon>Glossata</taxon>
        <taxon>Ditrysia</taxon>
        <taxon>Papilionoidea</taxon>
        <taxon>Papilionidae</taxon>
        <taxon>Papilioninae</taxon>
        <taxon>Papilio</taxon>
    </lineage>
</organism>
<evidence type="ECO:0000313" key="3">
    <source>
        <dbReference type="Proteomes" id="UP000053268"/>
    </source>
</evidence>
<dbReference type="AlphaFoldDB" id="A0A194PN86"/>
<proteinExistence type="predicted"/>
<reference evidence="2 3" key="1">
    <citation type="journal article" date="2015" name="Nat. Commun.">
        <title>Outbred genome sequencing and CRISPR/Cas9 gene editing in butterflies.</title>
        <authorList>
            <person name="Li X."/>
            <person name="Fan D."/>
            <person name="Zhang W."/>
            <person name="Liu G."/>
            <person name="Zhang L."/>
            <person name="Zhao L."/>
            <person name="Fang X."/>
            <person name="Chen L."/>
            <person name="Dong Y."/>
            <person name="Chen Y."/>
            <person name="Ding Y."/>
            <person name="Zhao R."/>
            <person name="Feng M."/>
            <person name="Zhu Y."/>
            <person name="Feng Y."/>
            <person name="Jiang X."/>
            <person name="Zhu D."/>
            <person name="Xiang H."/>
            <person name="Feng X."/>
            <person name="Li S."/>
            <person name="Wang J."/>
            <person name="Zhang G."/>
            <person name="Kronforst M.R."/>
            <person name="Wang W."/>
        </authorList>
    </citation>
    <scope>NUCLEOTIDE SEQUENCE [LARGE SCALE GENOMIC DNA]</scope>
    <source>
        <strain evidence="2">Ya'a_city_454_Px</strain>
        <tissue evidence="2">Whole body</tissue>
    </source>
</reference>